<reference evidence="7" key="3">
    <citation type="submission" date="2023-10" db="EMBL/GenBank/DDBJ databases">
        <title>Whole Genome based description of the genera Actinobaculum and Actinotignum reveals a complex phylogenetic relationship within the species included in the genus Actinotignum.</title>
        <authorList>
            <person name="Jensen C.S."/>
            <person name="Dargis R."/>
            <person name="Kemp M."/>
            <person name="Christensen J.J."/>
        </authorList>
    </citation>
    <scope>NUCLEOTIDE SEQUENCE</scope>
    <source>
        <strain evidence="7">Actinobaculum_suis_CCUG19206T</strain>
    </source>
</reference>
<feature type="transmembrane region" description="Helical" evidence="6">
    <location>
        <begin position="136"/>
        <end position="157"/>
    </location>
</feature>
<evidence type="ECO:0000256" key="5">
    <source>
        <dbReference type="SAM" id="MobiDB-lite"/>
    </source>
</evidence>
<dbReference type="InterPro" id="IPR003339">
    <property type="entry name" value="ABC/ECF_trnsptr_transmembrane"/>
</dbReference>
<dbReference type="AlphaFoldDB" id="A0A1G7A0I4"/>
<keyword evidence="9" id="KW-1185">Reference proteome</keyword>
<feature type="compositionally biased region" description="Gly residues" evidence="5">
    <location>
        <begin position="80"/>
        <end position="95"/>
    </location>
</feature>
<evidence type="ECO:0000313" key="9">
    <source>
        <dbReference type="Proteomes" id="UP000182744"/>
    </source>
</evidence>
<dbReference type="RefSeq" id="WP_074660904.1">
    <property type="nucleotide sequence ID" value="NZ_FNAU01000002.1"/>
</dbReference>
<comment type="subcellular location">
    <subcellularLocation>
        <location evidence="1">Membrane</location>
        <topology evidence="1">Multi-pass membrane protein</topology>
    </subcellularLocation>
</comment>
<protein>
    <submittedName>
        <fullName evidence="8">Cobalt transport protein</fullName>
    </submittedName>
    <submittedName>
        <fullName evidence="7">Energy-coupling factor transporter transmembrane component T</fullName>
    </submittedName>
</protein>
<dbReference type="CDD" id="cd16914">
    <property type="entry name" value="EcfT"/>
    <property type="match status" value="1"/>
</dbReference>
<dbReference type="Proteomes" id="UP001273799">
    <property type="component" value="Unassembled WGS sequence"/>
</dbReference>
<evidence type="ECO:0000256" key="4">
    <source>
        <dbReference type="ARBA" id="ARBA00023136"/>
    </source>
</evidence>
<dbReference type="Proteomes" id="UP000182744">
    <property type="component" value="Unassembled WGS sequence"/>
</dbReference>
<keyword evidence="2 6" id="KW-0812">Transmembrane</keyword>
<keyword evidence="4 6" id="KW-0472">Membrane</keyword>
<organism evidence="8 9">
    <name type="scientific">Actinobaculum suis</name>
    <dbReference type="NCBI Taxonomy" id="1657"/>
    <lineage>
        <taxon>Bacteria</taxon>
        <taxon>Bacillati</taxon>
        <taxon>Actinomycetota</taxon>
        <taxon>Actinomycetes</taxon>
        <taxon>Actinomycetales</taxon>
        <taxon>Actinomycetaceae</taxon>
        <taxon>Actinobaculum</taxon>
    </lineage>
</organism>
<reference evidence="9" key="1">
    <citation type="submission" date="2016-10" db="EMBL/GenBank/DDBJ databases">
        <authorList>
            <person name="Varghese N."/>
        </authorList>
    </citation>
    <scope>NUCLEOTIDE SEQUENCE [LARGE SCALE GENOMIC DNA]</scope>
    <source>
        <strain evidence="9">DSM 20639</strain>
    </source>
</reference>
<name>A0A1G7A0I4_9ACTO</name>
<evidence type="ECO:0000313" key="7">
    <source>
        <dbReference type="EMBL" id="MDY5152742.1"/>
    </source>
</evidence>
<feature type="transmembrane region" description="Helical" evidence="6">
    <location>
        <begin position="21"/>
        <end position="42"/>
    </location>
</feature>
<keyword evidence="3 6" id="KW-1133">Transmembrane helix</keyword>
<evidence type="ECO:0000256" key="6">
    <source>
        <dbReference type="SAM" id="Phobius"/>
    </source>
</evidence>
<evidence type="ECO:0000256" key="1">
    <source>
        <dbReference type="ARBA" id="ARBA00004141"/>
    </source>
</evidence>
<dbReference type="Pfam" id="PF02361">
    <property type="entry name" value="CbiQ"/>
    <property type="match status" value="1"/>
</dbReference>
<gene>
    <name evidence="7" type="ORF">R6G71_01560</name>
    <name evidence="8" type="ORF">SAMN05421878_10220</name>
</gene>
<reference evidence="8" key="2">
    <citation type="submission" date="2016-10" db="EMBL/GenBank/DDBJ databases">
        <authorList>
            <person name="de Groot N.N."/>
        </authorList>
    </citation>
    <scope>NUCLEOTIDE SEQUENCE [LARGE SCALE GENOMIC DNA]</scope>
    <source>
        <strain evidence="8">DSM 20639</strain>
    </source>
</reference>
<evidence type="ECO:0000256" key="3">
    <source>
        <dbReference type="ARBA" id="ARBA00022989"/>
    </source>
</evidence>
<accession>A0A1G7A0I4</accession>
<feature type="compositionally biased region" description="Low complexity" evidence="5">
    <location>
        <begin position="96"/>
        <end position="112"/>
    </location>
</feature>
<dbReference type="EMBL" id="JAWNFU010000001">
    <property type="protein sequence ID" value="MDY5152742.1"/>
    <property type="molecule type" value="Genomic_DNA"/>
</dbReference>
<evidence type="ECO:0000256" key="2">
    <source>
        <dbReference type="ARBA" id="ARBA00022692"/>
    </source>
</evidence>
<feature type="region of interest" description="Disordered" evidence="5">
    <location>
        <begin position="78"/>
        <end position="120"/>
    </location>
</feature>
<proteinExistence type="predicted"/>
<evidence type="ECO:0000313" key="8">
    <source>
        <dbReference type="EMBL" id="SDE08332.1"/>
    </source>
</evidence>
<sequence>MANASGGAASSARSAARELAAVRRASWVIGLTAVVSLLAMLLPPLPAVIVFGLVSGLWAATTLAPVFPLVAGRAQLEAGSGQGSAGGQPGAGPRQGGARAPARTSTPAAATANRKAQAVAGRRESRRELWARLRKGLVLLAIIIACAYAGRLMPLLITGRANGGAEGAREFGATLAETHVLAARLAAVILLATWVNATTRSLDLVEGALWYVRPLARLRRFDVDRVRITLLVAMRMIPIALAEIRKIREAQNARGSRSLVPFGVALVVKVFRRAEMTGDALISRGAV</sequence>
<dbReference type="EMBL" id="FNAU01000002">
    <property type="protein sequence ID" value="SDE08332.1"/>
    <property type="molecule type" value="Genomic_DNA"/>
</dbReference>
<feature type="transmembrane region" description="Helical" evidence="6">
    <location>
        <begin position="48"/>
        <end position="70"/>
    </location>
</feature>
<dbReference type="GO" id="GO:0005886">
    <property type="term" value="C:plasma membrane"/>
    <property type="evidence" value="ECO:0007669"/>
    <property type="project" value="UniProtKB-ARBA"/>
</dbReference>